<dbReference type="Proteomes" id="UP001139646">
    <property type="component" value="Unassembled WGS sequence"/>
</dbReference>
<proteinExistence type="predicted"/>
<feature type="compositionally biased region" description="Polar residues" evidence="1">
    <location>
        <begin position="78"/>
        <end position="89"/>
    </location>
</feature>
<dbReference type="PROSITE" id="PS00018">
    <property type="entry name" value="EF_HAND_1"/>
    <property type="match status" value="1"/>
</dbReference>
<feature type="chain" id="PRO_5047135217" evidence="2">
    <location>
        <begin position="29"/>
        <end position="104"/>
    </location>
</feature>
<name>A0ABS9X6E5_9GAMM</name>
<feature type="signal peptide" evidence="2">
    <location>
        <begin position="1"/>
        <end position="28"/>
    </location>
</feature>
<dbReference type="Gene3D" id="1.10.238.10">
    <property type="entry name" value="EF-hand"/>
    <property type="match status" value="1"/>
</dbReference>
<evidence type="ECO:0000313" key="4">
    <source>
        <dbReference type="EMBL" id="MCI2285815.1"/>
    </source>
</evidence>
<evidence type="ECO:0000313" key="5">
    <source>
        <dbReference type="Proteomes" id="UP001139646"/>
    </source>
</evidence>
<evidence type="ECO:0000259" key="3">
    <source>
        <dbReference type="PROSITE" id="PS50222"/>
    </source>
</evidence>
<gene>
    <name evidence="4" type="ORF">L3081_23585</name>
</gene>
<protein>
    <submittedName>
        <fullName evidence="4">EF-hand domain-containing protein</fullName>
    </submittedName>
</protein>
<dbReference type="InterPro" id="IPR002048">
    <property type="entry name" value="EF_hand_dom"/>
</dbReference>
<feature type="domain" description="EF-hand" evidence="3">
    <location>
        <begin position="71"/>
        <end position="100"/>
    </location>
</feature>
<dbReference type="RefSeq" id="WP_242288739.1">
    <property type="nucleotide sequence ID" value="NZ_JAKKSL010000006.1"/>
</dbReference>
<dbReference type="SUPFAM" id="SSF47473">
    <property type="entry name" value="EF-hand"/>
    <property type="match status" value="1"/>
</dbReference>
<feature type="region of interest" description="Disordered" evidence="1">
    <location>
        <begin position="28"/>
        <end position="49"/>
    </location>
</feature>
<dbReference type="Pfam" id="PF13202">
    <property type="entry name" value="EF-hand_5"/>
    <property type="match status" value="2"/>
</dbReference>
<comment type="caution">
    <text evidence="4">The sequence shown here is derived from an EMBL/GenBank/DDBJ whole genome shotgun (WGS) entry which is preliminary data.</text>
</comment>
<feature type="region of interest" description="Disordered" evidence="1">
    <location>
        <begin position="78"/>
        <end position="104"/>
    </location>
</feature>
<dbReference type="PROSITE" id="PS50222">
    <property type="entry name" value="EF_HAND_2"/>
    <property type="match status" value="1"/>
</dbReference>
<keyword evidence="2" id="KW-0732">Signal</keyword>
<keyword evidence="5" id="KW-1185">Reference proteome</keyword>
<sequence>MSKFFINKYIKLFLASILLISVSSLVQAKNNPPDRNDPPPRPTFESLDLNQDGDIHFDEFSSHELPHGDHQTIFDAIDTNNNGVISNDEFTNHKPPQPQKRKEN</sequence>
<evidence type="ECO:0000256" key="1">
    <source>
        <dbReference type="SAM" id="MobiDB-lite"/>
    </source>
</evidence>
<organism evidence="4 5">
    <name type="scientific">Colwellia maritima</name>
    <dbReference type="NCBI Taxonomy" id="2912588"/>
    <lineage>
        <taxon>Bacteria</taxon>
        <taxon>Pseudomonadati</taxon>
        <taxon>Pseudomonadota</taxon>
        <taxon>Gammaproteobacteria</taxon>
        <taxon>Alteromonadales</taxon>
        <taxon>Colwelliaceae</taxon>
        <taxon>Colwellia</taxon>
    </lineage>
</organism>
<dbReference type="InterPro" id="IPR018247">
    <property type="entry name" value="EF_Hand_1_Ca_BS"/>
</dbReference>
<dbReference type="EMBL" id="JAKKSL010000006">
    <property type="protein sequence ID" value="MCI2285815.1"/>
    <property type="molecule type" value="Genomic_DNA"/>
</dbReference>
<accession>A0ABS9X6E5</accession>
<evidence type="ECO:0000256" key="2">
    <source>
        <dbReference type="SAM" id="SignalP"/>
    </source>
</evidence>
<dbReference type="InterPro" id="IPR011992">
    <property type="entry name" value="EF-hand-dom_pair"/>
</dbReference>
<reference evidence="4" key="1">
    <citation type="submission" date="2022-01" db="EMBL/GenBank/DDBJ databases">
        <title>Colwellia maritima, isolated from seawater.</title>
        <authorList>
            <person name="Kristyanto S."/>
            <person name="Jung J."/>
            <person name="Jeon C.O."/>
        </authorList>
    </citation>
    <scope>NUCLEOTIDE SEQUENCE</scope>
    <source>
        <strain evidence="4">MSW7</strain>
    </source>
</reference>